<name>A0A6C0CZR9_9ZZZZ</name>
<protein>
    <submittedName>
        <fullName evidence="1">Uncharacterized protein</fullName>
    </submittedName>
</protein>
<proteinExistence type="predicted"/>
<sequence length="123" mass="13957">MTTVYVDNWVPCSNVQGNLDDIKIGASVKIKNNGERFFVKVTSVKDNGIIQGIVDNHLIREKPYDYGSVVEFKREHIWVVHTEQYMESTAPQIGIIIEKLLAKGFTEKQVSSILSRLITHPID</sequence>
<evidence type="ECO:0000313" key="1">
    <source>
        <dbReference type="EMBL" id="QHT09713.1"/>
    </source>
</evidence>
<organism evidence="1">
    <name type="scientific">viral metagenome</name>
    <dbReference type="NCBI Taxonomy" id="1070528"/>
    <lineage>
        <taxon>unclassified sequences</taxon>
        <taxon>metagenomes</taxon>
        <taxon>organismal metagenomes</taxon>
    </lineage>
</organism>
<dbReference type="EMBL" id="MN739514">
    <property type="protein sequence ID" value="QHT09713.1"/>
    <property type="molecule type" value="Genomic_DNA"/>
</dbReference>
<reference evidence="1" key="1">
    <citation type="journal article" date="2020" name="Nature">
        <title>Giant virus diversity and host interactions through global metagenomics.</title>
        <authorList>
            <person name="Schulz F."/>
            <person name="Roux S."/>
            <person name="Paez-Espino D."/>
            <person name="Jungbluth S."/>
            <person name="Walsh D.A."/>
            <person name="Denef V.J."/>
            <person name="McMahon K.D."/>
            <person name="Konstantinidis K.T."/>
            <person name="Eloe-Fadrosh E.A."/>
            <person name="Kyrpides N.C."/>
            <person name="Woyke T."/>
        </authorList>
    </citation>
    <scope>NUCLEOTIDE SEQUENCE</scope>
    <source>
        <strain evidence="1">GVMAG-M-3300023174-102</strain>
    </source>
</reference>
<accession>A0A6C0CZR9</accession>
<dbReference type="AlphaFoldDB" id="A0A6C0CZR9"/>